<protein>
    <submittedName>
        <fullName evidence="1">Uncharacterized protein</fullName>
    </submittedName>
</protein>
<evidence type="ECO:0000313" key="2">
    <source>
        <dbReference type="Proteomes" id="UP000077143"/>
    </source>
</evidence>
<name>A0A172UKW5_9MYCO</name>
<sequence>MTVVSPAERRLERVLRQYNSDEPVDQDYLDMYLTPPSWGLDAPVERAFASIHERLDNELEFLNQKARSGGPFAGGHFNADNSRRLLNLIDEVAELRAALEKVGKSLTVSPEYQRVLDTAKDWLVDSGGSPIPEGFAPVVLEKYDTIFGLADAAIELSEHSRVSLVPVGEGSFALVHKFVDPNYDITFARKKLKSTADDRGRRAVPS</sequence>
<organism evidence="1 2">
    <name type="scientific">Mycobacterium adipatum</name>
    <dbReference type="NCBI Taxonomy" id="1682113"/>
    <lineage>
        <taxon>Bacteria</taxon>
        <taxon>Bacillati</taxon>
        <taxon>Actinomycetota</taxon>
        <taxon>Actinomycetes</taxon>
        <taxon>Mycobacteriales</taxon>
        <taxon>Mycobacteriaceae</taxon>
        <taxon>Mycobacterium</taxon>
    </lineage>
</organism>
<dbReference type="EMBL" id="CP015596">
    <property type="protein sequence ID" value="ANE79394.1"/>
    <property type="molecule type" value="Genomic_DNA"/>
</dbReference>
<reference evidence="1 2" key="1">
    <citation type="submission" date="2016-05" db="EMBL/GenBank/DDBJ databases">
        <title>Complete genome sequence of a phthalic acid esters degrading Mycobacterium sp. YC-RL4.</title>
        <authorList>
            <person name="Ren L."/>
            <person name="Fan S."/>
            <person name="Ruth N."/>
            <person name="Jia Y."/>
            <person name="Wang J."/>
            <person name="Qiao C."/>
        </authorList>
    </citation>
    <scope>NUCLEOTIDE SEQUENCE [LARGE SCALE GENOMIC DNA]</scope>
    <source>
        <strain evidence="1 2">YC-RL4</strain>
    </source>
</reference>
<dbReference type="AlphaFoldDB" id="A0A172UKW5"/>
<keyword evidence="2" id="KW-1185">Reference proteome</keyword>
<accession>A0A172UKW5</accession>
<evidence type="ECO:0000313" key="1">
    <source>
        <dbReference type="EMBL" id="ANE79394.1"/>
    </source>
</evidence>
<gene>
    <name evidence="1" type="ORF">A7U43_08715</name>
</gene>
<dbReference type="KEGG" id="madi:A7U43_08715"/>
<dbReference type="STRING" id="1682113.A7U43_08715"/>
<proteinExistence type="predicted"/>
<dbReference type="Proteomes" id="UP000077143">
    <property type="component" value="Chromosome"/>
</dbReference>